<dbReference type="AlphaFoldDB" id="A0A6M3ZJT5"/>
<dbReference type="RefSeq" id="WP_017451866.1">
    <property type="nucleotide sequence ID" value="NZ_CP008956.1"/>
</dbReference>
<reference evidence="1 2" key="1">
    <citation type="journal article" date="2012" name="J. Bacteriol.">
        <title>Genome sequence of the pathogenic Herbaspirillum seropedicae strain Os34, isolated from rice roots.</title>
        <authorList>
            <person name="Ye W."/>
            <person name="Ye S."/>
            <person name="Liu J."/>
            <person name="Chang S."/>
            <person name="Chen M."/>
            <person name="Zhu B."/>
            <person name="Guo L."/>
            <person name="An Q."/>
        </authorList>
    </citation>
    <scope>NUCLEOTIDE SEQUENCE [LARGE SCALE GENOMIC DNA]</scope>
    <source>
        <strain evidence="1 2">Os34</strain>
    </source>
</reference>
<accession>A0A6M3ZJT5</accession>
<evidence type="ECO:0000313" key="2">
    <source>
        <dbReference type="Proteomes" id="UP000501648"/>
    </source>
</evidence>
<sequence>MREISFVVDGRSMAGCMKQIFFIAGRLEQLLLLNETFPAFSMALLRLMRCFQTFFRIAEVLIGSGFQDIFRDLLKGW</sequence>
<dbReference type="Proteomes" id="UP000501648">
    <property type="component" value="Chromosome"/>
</dbReference>
<proteinExistence type="predicted"/>
<protein>
    <submittedName>
        <fullName evidence="1">Uncharacterized protein</fullName>
    </submittedName>
</protein>
<evidence type="ECO:0000313" key="1">
    <source>
        <dbReference type="EMBL" id="QJP98938.1"/>
    </source>
</evidence>
<name>A0A6M3ZJT5_9BURK</name>
<gene>
    <name evidence="1" type="ORF">C798_01440</name>
</gene>
<dbReference type="EMBL" id="CP008956">
    <property type="protein sequence ID" value="QJP98938.1"/>
    <property type="molecule type" value="Genomic_DNA"/>
</dbReference>
<organism evidence="1 2">
    <name type="scientific">Herbaspirillum rubrisubalbicans Os34</name>
    <dbReference type="NCBI Taxonomy" id="1235827"/>
    <lineage>
        <taxon>Bacteria</taxon>
        <taxon>Pseudomonadati</taxon>
        <taxon>Pseudomonadota</taxon>
        <taxon>Betaproteobacteria</taxon>
        <taxon>Burkholderiales</taxon>
        <taxon>Oxalobacteraceae</taxon>
        <taxon>Herbaspirillum</taxon>
    </lineage>
</organism>